<sequence>MLTRKIVLRYRAPGHVRFQLPPQLCQPPAAQELVAALRQVDGVYRVRLGGNKLSIRYHEPFVSFRELAHRLHRIVTELERSGKLKARPPALRRPLLTRVKESRPVAWLRHQLQALRETATAFGILARRGVLGKGGAIIEDPRKFAFEFANDVLVLYLIRIHWHRIVHDWIPHPVKNRYNWAAVFYLTYLLVKSRLPKH</sequence>
<gene>
    <name evidence="1" type="ORF">MIN45_P0814</name>
</gene>
<keyword evidence="2" id="KW-1185">Reference proteome</keyword>
<evidence type="ECO:0000313" key="1">
    <source>
        <dbReference type="EMBL" id="BCX88445.1"/>
    </source>
</evidence>
<dbReference type="AlphaFoldDB" id="A0AAU9BXM1"/>
<dbReference type="Proteomes" id="UP001321450">
    <property type="component" value="Chromosome"/>
</dbReference>
<proteinExistence type="predicted"/>
<evidence type="ECO:0008006" key="3">
    <source>
        <dbReference type="Google" id="ProtNLM"/>
    </source>
</evidence>
<dbReference type="KEGG" id="meiy:MIN45_P0814"/>
<name>A0AAU9BXM1_9GAMM</name>
<protein>
    <recommendedName>
        <fullName evidence="3">Transposase</fullName>
    </recommendedName>
</protein>
<dbReference type="RefSeq" id="WP_286293560.1">
    <property type="nucleotide sequence ID" value="NZ_AP024718.1"/>
</dbReference>
<organism evidence="1 2">
    <name type="scientific">Methylomarinovum tepidoasis</name>
    <dbReference type="NCBI Taxonomy" id="2840183"/>
    <lineage>
        <taxon>Bacteria</taxon>
        <taxon>Pseudomonadati</taxon>
        <taxon>Pseudomonadota</taxon>
        <taxon>Gammaproteobacteria</taxon>
        <taxon>Methylococcales</taxon>
        <taxon>Methylothermaceae</taxon>
        <taxon>Methylomarinovum</taxon>
    </lineage>
</organism>
<dbReference type="EMBL" id="AP024718">
    <property type="protein sequence ID" value="BCX88445.1"/>
    <property type="molecule type" value="Genomic_DNA"/>
</dbReference>
<evidence type="ECO:0000313" key="2">
    <source>
        <dbReference type="Proteomes" id="UP001321450"/>
    </source>
</evidence>
<reference evidence="2" key="1">
    <citation type="journal article" date="2024" name="Int. J. Syst. Evol. Microbiol.">
        <title>Methylomarinovum tepidoasis sp. nov., a moderately thermophilic methanotroph of the family Methylothermaceae isolated from a deep-sea hydrothermal field.</title>
        <authorList>
            <person name="Hirayama H."/>
            <person name="Takaki Y."/>
            <person name="Abe M."/>
            <person name="Miyazaki M."/>
            <person name="Uematsu K."/>
            <person name="Matsui Y."/>
            <person name="Takai K."/>
        </authorList>
    </citation>
    <scope>NUCLEOTIDE SEQUENCE [LARGE SCALE GENOMIC DNA]</scope>
    <source>
        <strain evidence="2">IN45</strain>
    </source>
</reference>
<accession>A0AAU9BXM1</accession>